<dbReference type="InterPro" id="IPR037066">
    <property type="entry name" value="Plug_dom_sf"/>
</dbReference>
<dbReference type="InterPro" id="IPR039426">
    <property type="entry name" value="TonB-dep_rcpt-like"/>
</dbReference>
<keyword evidence="6 8" id="KW-0472">Membrane</keyword>
<keyword evidence="3 8" id="KW-1134">Transmembrane beta strand</keyword>
<evidence type="ECO:0000256" key="8">
    <source>
        <dbReference type="PROSITE-ProRule" id="PRU01360"/>
    </source>
</evidence>
<protein>
    <submittedName>
        <fullName evidence="13">TonB-linked outer membrane protein, SusC/RagA family</fullName>
    </submittedName>
</protein>
<evidence type="ECO:0000256" key="2">
    <source>
        <dbReference type="ARBA" id="ARBA00022448"/>
    </source>
</evidence>
<dbReference type="InterPro" id="IPR000531">
    <property type="entry name" value="Beta-barrel_TonB"/>
</dbReference>
<evidence type="ECO:0000256" key="9">
    <source>
        <dbReference type="RuleBase" id="RU003357"/>
    </source>
</evidence>
<dbReference type="Pfam" id="PF13715">
    <property type="entry name" value="CarbopepD_reg_2"/>
    <property type="match status" value="1"/>
</dbReference>
<keyword evidence="10" id="KW-0732">Signal</keyword>
<evidence type="ECO:0000256" key="10">
    <source>
        <dbReference type="SAM" id="SignalP"/>
    </source>
</evidence>
<dbReference type="NCBIfam" id="TIGR04056">
    <property type="entry name" value="OMP_RagA_SusC"/>
    <property type="match status" value="1"/>
</dbReference>
<dbReference type="SUPFAM" id="SSF56935">
    <property type="entry name" value="Porins"/>
    <property type="match status" value="1"/>
</dbReference>
<dbReference type="InterPro" id="IPR012910">
    <property type="entry name" value="Plug_dom"/>
</dbReference>
<dbReference type="GO" id="GO:0009279">
    <property type="term" value="C:cell outer membrane"/>
    <property type="evidence" value="ECO:0007669"/>
    <property type="project" value="UniProtKB-SubCell"/>
</dbReference>
<dbReference type="Proteomes" id="UP000199656">
    <property type="component" value="Unassembled WGS sequence"/>
</dbReference>
<feature type="domain" description="TonB-dependent receptor plug" evidence="12">
    <location>
        <begin position="122"/>
        <end position="255"/>
    </location>
</feature>
<evidence type="ECO:0000313" key="13">
    <source>
        <dbReference type="EMBL" id="SEA48271.1"/>
    </source>
</evidence>
<keyword evidence="14" id="KW-1185">Reference proteome</keyword>
<reference evidence="14" key="1">
    <citation type="submission" date="2016-10" db="EMBL/GenBank/DDBJ databases">
        <authorList>
            <person name="Varghese N."/>
            <person name="Submissions S."/>
        </authorList>
    </citation>
    <scope>NUCLEOTIDE SEQUENCE [LARGE SCALE GENOMIC DNA]</scope>
    <source>
        <strain evidence="14">DSM 23920</strain>
    </source>
</reference>
<evidence type="ECO:0000256" key="3">
    <source>
        <dbReference type="ARBA" id="ARBA00022452"/>
    </source>
</evidence>
<evidence type="ECO:0000256" key="7">
    <source>
        <dbReference type="ARBA" id="ARBA00023237"/>
    </source>
</evidence>
<dbReference type="STRING" id="408074.SAMN05660909_02107"/>
<evidence type="ECO:0000259" key="11">
    <source>
        <dbReference type="Pfam" id="PF00593"/>
    </source>
</evidence>
<dbReference type="AlphaFoldDB" id="A0A1H4BJF1"/>
<keyword evidence="5 9" id="KW-0798">TonB box</keyword>
<evidence type="ECO:0000256" key="6">
    <source>
        <dbReference type="ARBA" id="ARBA00023136"/>
    </source>
</evidence>
<dbReference type="Gene3D" id="2.170.130.10">
    <property type="entry name" value="TonB-dependent receptor, plug domain"/>
    <property type="match status" value="1"/>
</dbReference>
<gene>
    <name evidence="13" type="ORF">SAMN05660909_02107</name>
</gene>
<feature type="chain" id="PRO_5011587202" evidence="10">
    <location>
        <begin position="26"/>
        <end position="1076"/>
    </location>
</feature>
<evidence type="ECO:0000256" key="4">
    <source>
        <dbReference type="ARBA" id="ARBA00022692"/>
    </source>
</evidence>
<comment type="similarity">
    <text evidence="8 9">Belongs to the TonB-dependent receptor family.</text>
</comment>
<dbReference type="PROSITE" id="PS52016">
    <property type="entry name" value="TONB_DEPENDENT_REC_3"/>
    <property type="match status" value="1"/>
</dbReference>
<keyword evidence="4 8" id="KW-0812">Transmembrane</keyword>
<dbReference type="SUPFAM" id="SSF49464">
    <property type="entry name" value="Carboxypeptidase regulatory domain-like"/>
    <property type="match status" value="1"/>
</dbReference>
<keyword evidence="7 8" id="KW-0998">Cell outer membrane</keyword>
<name>A0A1H4BJF1_9BACT</name>
<evidence type="ECO:0000259" key="12">
    <source>
        <dbReference type="Pfam" id="PF07715"/>
    </source>
</evidence>
<feature type="domain" description="TonB-dependent receptor-like beta-barrel" evidence="11">
    <location>
        <begin position="422"/>
        <end position="919"/>
    </location>
</feature>
<feature type="signal peptide" evidence="10">
    <location>
        <begin position="1"/>
        <end position="25"/>
    </location>
</feature>
<keyword evidence="2 8" id="KW-0813">Transport</keyword>
<dbReference type="InterPro" id="IPR023996">
    <property type="entry name" value="TonB-dep_OMP_SusC/RagA"/>
</dbReference>
<dbReference type="RefSeq" id="WP_089761362.1">
    <property type="nucleotide sequence ID" value="NZ_BKAT01000011.1"/>
</dbReference>
<comment type="subcellular location">
    <subcellularLocation>
        <location evidence="1 8">Cell outer membrane</location>
        <topology evidence="1 8">Multi-pass membrane protein</topology>
    </subcellularLocation>
</comment>
<dbReference type="Pfam" id="PF00593">
    <property type="entry name" value="TonB_dep_Rec_b-barrel"/>
    <property type="match status" value="1"/>
</dbReference>
<evidence type="ECO:0000313" key="14">
    <source>
        <dbReference type="Proteomes" id="UP000199656"/>
    </source>
</evidence>
<organism evidence="13 14">
    <name type="scientific">Chitinophaga terrae</name>
    <name type="common">ex Kim and Jung 2007</name>
    <dbReference type="NCBI Taxonomy" id="408074"/>
    <lineage>
        <taxon>Bacteria</taxon>
        <taxon>Pseudomonadati</taxon>
        <taxon>Bacteroidota</taxon>
        <taxon>Chitinophagia</taxon>
        <taxon>Chitinophagales</taxon>
        <taxon>Chitinophagaceae</taxon>
        <taxon>Chitinophaga</taxon>
    </lineage>
</organism>
<dbReference type="InterPro" id="IPR008969">
    <property type="entry name" value="CarboxyPept-like_regulatory"/>
</dbReference>
<evidence type="ECO:0000256" key="5">
    <source>
        <dbReference type="ARBA" id="ARBA00023077"/>
    </source>
</evidence>
<dbReference type="Gene3D" id="2.60.40.1120">
    <property type="entry name" value="Carboxypeptidase-like, regulatory domain"/>
    <property type="match status" value="1"/>
</dbReference>
<dbReference type="EMBL" id="FNRL01000008">
    <property type="protein sequence ID" value="SEA48271.1"/>
    <property type="molecule type" value="Genomic_DNA"/>
</dbReference>
<dbReference type="Gene3D" id="2.40.170.20">
    <property type="entry name" value="TonB-dependent receptor, beta-barrel domain"/>
    <property type="match status" value="1"/>
</dbReference>
<accession>A0A1H4BJF1</accession>
<dbReference type="OrthoDB" id="9768177at2"/>
<dbReference type="InterPro" id="IPR023997">
    <property type="entry name" value="TonB-dep_OMP_SusC/RagA_CS"/>
</dbReference>
<dbReference type="InterPro" id="IPR036942">
    <property type="entry name" value="Beta-barrel_TonB_sf"/>
</dbReference>
<dbReference type="Pfam" id="PF07715">
    <property type="entry name" value="Plug"/>
    <property type="match status" value="1"/>
</dbReference>
<evidence type="ECO:0000256" key="1">
    <source>
        <dbReference type="ARBA" id="ARBA00004571"/>
    </source>
</evidence>
<proteinExistence type="inferred from homology"/>
<sequence length="1076" mass="118845">MNKRYIHILLSLFLVMIGISQPVIAQQAITFKGRVVDAATKEGIPGVTIVDTKNNKGLGVTDANGRFSFTTAADKSVQFRYIGYRVETVKLNPNNITLNVTMDAENKSLKEAIVVGYQKRTKETVSGSVAVIDGKALQDAPVGNIQELLQGKVAGMNIQNNTGAPGFRGTLSIRGISQLAVSGKGDQAYLATNNPLLVIDNVPVDFDGGISQSMLQPGAATGPLALIPPEDVQSIEVMKDAQATALYGSRGANGVIVVTTKRGNSPTPIIDLNSSIFMNTPPPLHKTIGGSAERDFRIRTIYAAAKDLQDARSILNNTQMLTDSLNSFYNNSTNWQALFYQTTINSNNNLQVSGGDPKLNYKANFAYQMNQGIIKNTGFNKYSLNTQLNMQPTKKLRIGAQLFSALGQKQRGNGGGLTGNGAGSSFTSSLLPGPSTFIGNPQLDGYQNNIDDNNTLNIRAFIDMDYEFLPSFRLVSTTSYDYYTDTRDRFNMAFTNNNQTQLYGFVGRHDELNTRNGVNYTYNSNKKDIEKGHNIYASVFSEINIKTDNQHVRDVRNGPSDFYWGPRGYSPRFYPGNVWNDANGINVNGTPVSYVYHAASWAGFLSYNFRTKYVLDLAYRLDGNSAAGVNNPYTQNPSVGFRWNFNKENLMSRWSWLEYGAARLTYGYNSRPSATILNSLGIYQIGDKPYNNGLPIIPNFDMVANPDMQPEKSSQVNFGLDLGLFKGRISIIYDTYYKHTFNLVRDQLLSSTTGFNKMQVNGGAMVNYGHELSITTRPIVSSNPKGFNWTFSINGALNKGILTELPGGSQFFLNIDDVTYQSVALKVGRNPLSNFLYDTKGVYAKTSDVPVDPIRGVRYKAFSGTGTQFFQAGDPIWADLNGDYALGAADYIITGNPDPLVTGGLNTTLSYQNFSLNVNASYLVKRDILNNALAARIDRLRYADQTSVNGNPINIYDYTTLDYWKGVGYTSKYPALVGSFVHDAAVVPNRLDQTVFMEDGSYFKINQITLAYQFRDFNFMKKLKLRFLRAYFTAYNVAMFSPYSGPNPETVTTLGRDDINGYPNNRSYTIGIGAQF</sequence>
<dbReference type="NCBIfam" id="TIGR04057">
    <property type="entry name" value="SusC_RagA_signa"/>
    <property type="match status" value="1"/>
</dbReference>